<comment type="similarity">
    <text evidence="7">Belongs to the class I-like SAM-binding methyltransferase superfamily. Cation-dependent O-methyltransferase family.</text>
</comment>
<dbReference type="CDD" id="cd02440">
    <property type="entry name" value="AdoMet_MTases"/>
    <property type="match status" value="1"/>
</dbReference>
<keyword evidence="9" id="KW-1185">Reference proteome</keyword>
<dbReference type="EMBL" id="JAIZAY010000016">
    <property type="protein sequence ID" value="KAJ8027621.1"/>
    <property type="molecule type" value="Genomic_DNA"/>
</dbReference>
<dbReference type="AlphaFoldDB" id="A0A9Q1BJA4"/>
<dbReference type="GO" id="GO:0042417">
    <property type="term" value="P:dopamine metabolic process"/>
    <property type="evidence" value="ECO:0007669"/>
    <property type="project" value="TreeGrafter"/>
</dbReference>
<dbReference type="GO" id="GO:0032502">
    <property type="term" value="P:developmental process"/>
    <property type="evidence" value="ECO:0007669"/>
    <property type="project" value="TreeGrafter"/>
</dbReference>
<evidence type="ECO:0000313" key="8">
    <source>
        <dbReference type="EMBL" id="KAJ8027621.1"/>
    </source>
</evidence>
<dbReference type="FunFam" id="3.40.50.150:FF:000054">
    <property type="entry name" value="Catechol O-methyltransferase"/>
    <property type="match status" value="1"/>
</dbReference>
<dbReference type="PANTHER" id="PTHR43836:SF2">
    <property type="entry name" value="CATECHOL O-METHYLTRANSFERASE 1-RELATED"/>
    <property type="match status" value="1"/>
</dbReference>
<comment type="caution">
    <text evidence="8">The sequence shown here is derived from an EMBL/GenBank/DDBJ whole genome shotgun (WGS) entry which is preliminary data.</text>
</comment>
<evidence type="ECO:0000256" key="1">
    <source>
        <dbReference type="ARBA" id="ARBA00012880"/>
    </source>
</evidence>
<keyword evidence="4" id="KW-0949">S-adenosyl-L-methionine</keyword>
<dbReference type="Pfam" id="PF01596">
    <property type="entry name" value="Methyltransf_3"/>
    <property type="match status" value="1"/>
</dbReference>
<accession>A0A9Q1BJA4</accession>
<evidence type="ECO:0000256" key="6">
    <source>
        <dbReference type="ARBA" id="ARBA00022939"/>
    </source>
</evidence>
<evidence type="ECO:0000256" key="3">
    <source>
        <dbReference type="ARBA" id="ARBA00022679"/>
    </source>
</evidence>
<dbReference type="Gene3D" id="3.40.50.150">
    <property type="entry name" value="Vaccinia Virus protein VP39"/>
    <property type="match status" value="1"/>
</dbReference>
<name>A0A9Q1BJA4_HOLLE</name>
<dbReference type="GO" id="GO:0016206">
    <property type="term" value="F:catechol O-methyltransferase activity"/>
    <property type="evidence" value="ECO:0007669"/>
    <property type="project" value="UniProtKB-EC"/>
</dbReference>
<dbReference type="PROSITE" id="PS51682">
    <property type="entry name" value="SAM_OMT_I"/>
    <property type="match status" value="1"/>
</dbReference>
<evidence type="ECO:0000313" key="9">
    <source>
        <dbReference type="Proteomes" id="UP001152320"/>
    </source>
</evidence>
<keyword evidence="6" id="KW-0128">Catecholamine metabolism</keyword>
<keyword evidence="2" id="KW-0489">Methyltransferase</keyword>
<dbReference type="PANTHER" id="PTHR43836">
    <property type="entry name" value="CATECHOL O-METHYLTRANSFERASE 1-RELATED"/>
    <property type="match status" value="1"/>
</dbReference>
<evidence type="ECO:0000256" key="7">
    <source>
        <dbReference type="ARBA" id="ARBA00023453"/>
    </source>
</evidence>
<proteinExistence type="inferred from homology"/>
<keyword evidence="3" id="KW-0808">Transferase</keyword>
<dbReference type="InterPro" id="IPR029063">
    <property type="entry name" value="SAM-dependent_MTases_sf"/>
</dbReference>
<reference evidence="8" key="1">
    <citation type="submission" date="2021-10" db="EMBL/GenBank/DDBJ databases">
        <title>Tropical sea cucumber genome reveals ecological adaptation and Cuvierian tubules defense mechanism.</title>
        <authorList>
            <person name="Chen T."/>
        </authorList>
    </citation>
    <scope>NUCLEOTIDE SEQUENCE</scope>
    <source>
        <strain evidence="8">Nanhai2018</strain>
        <tissue evidence="8">Muscle</tissue>
    </source>
</reference>
<dbReference type="GO" id="GO:0032259">
    <property type="term" value="P:methylation"/>
    <property type="evidence" value="ECO:0007669"/>
    <property type="project" value="UniProtKB-KW"/>
</dbReference>
<evidence type="ECO:0000256" key="2">
    <source>
        <dbReference type="ARBA" id="ARBA00022603"/>
    </source>
</evidence>
<evidence type="ECO:0000256" key="4">
    <source>
        <dbReference type="ARBA" id="ARBA00022691"/>
    </source>
</evidence>
<sequence>MTSDFIPHRIPLPLYKSAIIWYAAQYRKLRNIVYWSTEPDRLLTFVKKIADEGDVPGILAACDKYCVEKEWIMHLGGEKGKIFCEIIRDCQPRLCLELGTYCGFSAILLASLLPDDGKVYTVEFDENYAKAAKALVKYAKLDHKITILCGDAGEVIPTLRDRYSLDKFDFVFIDHHKPLYCRDLKLLVSNDHLRKGSVVVADDLRWPGAPDYDEYVQKSKDFKSTFFDTKTVFLDILDVMGKSVFTGGDPS</sequence>
<gene>
    <name evidence="8" type="ORF">HOLleu_32819</name>
</gene>
<dbReference type="SUPFAM" id="SSF53335">
    <property type="entry name" value="S-adenosyl-L-methionine-dependent methyltransferases"/>
    <property type="match status" value="1"/>
</dbReference>
<keyword evidence="5" id="KW-0531">Neurotransmitter degradation</keyword>
<dbReference type="OrthoDB" id="186626at2759"/>
<protein>
    <recommendedName>
        <fullName evidence="1">catechol O-methyltransferase</fullName>
        <ecNumber evidence="1">2.1.1.6</ecNumber>
    </recommendedName>
</protein>
<organism evidence="8 9">
    <name type="scientific">Holothuria leucospilota</name>
    <name type="common">Black long sea cucumber</name>
    <name type="synonym">Mertensiothuria leucospilota</name>
    <dbReference type="NCBI Taxonomy" id="206669"/>
    <lineage>
        <taxon>Eukaryota</taxon>
        <taxon>Metazoa</taxon>
        <taxon>Echinodermata</taxon>
        <taxon>Eleutherozoa</taxon>
        <taxon>Echinozoa</taxon>
        <taxon>Holothuroidea</taxon>
        <taxon>Aspidochirotacea</taxon>
        <taxon>Aspidochirotida</taxon>
        <taxon>Holothuriidae</taxon>
        <taxon>Holothuria</taxon>
    </lineage>
</organism>
<dbReference type="InterPro" id="IPR002935">
    <property type="entry name" value="SAM_O-MeTrfase"/>
</dbReference>
<dbReference type="Proteomes" id="UP001152320">
    <property type="component" value="Chromosome 16"/>
</dbReference>
<evidence type="ECO:0000256" key="5">
    <source>
        <dbReference type="ARBA" id="ARBA00022867"/>
    </source>
</evidence>
<dbReference type="GO" id="GO:0042424">
    <property type="term" value="P:catecholamine catabolic process"/>
    <property type="evidence" value="ECO:0007669"/>
    <property type="project" value="TreeGrafter"/>
</dbReference>
<dbReference type="EC" id="2.1.1.6" evidence="1"/>